<evidence type="ECO:0000313" key="2">
    <source>
        <dbReference type="Proteomes" id="UP000178367"/>
    </source>
</evidence>
<dbReference type="PROSITE" id="PS51257">
    <property type="entry name" value="PROKAR_LIPOPROTEIN"/>
    <property type="match status" value="1"/>
</dbReference>
<proteinExistence type="predicted"/>
<gene>
    <name evidence="1" type="ORF">A2227_01395</name>
</gene>
<reference evidence="1 2" key="1">
    <citation type="journal article" date="2016" name="Nat. Commun.">
        <title>Thousands of microbial genomes shed light on interconnected biogeochemical processes in an aquifer system.</title>
        <authorList>
            <person name="Anantharaman K."/>
            <person name="Brown C.T."/>
            <person name="Hug L.A."/>
            <person name="Sharon I."/>
            <person name="Castelle C.J."/>
            <person name="Probst A.J."/>
            <person name="Thomas B.C."/>
            <person name="Singh A."/>
            <person name="Wilkins M.J."/>
            <person name="Karaoz U."/>
            <person name="Brodie E.L."/>
            <person name="Williams K.H."/>
            <person name="Hubbard S.S."/>
            <person name="Banfield J.F."/>
        </authorList>
    </citation>
    <scope>NUCLEOTIDE SEQUENCE [LARGE SCALE GENOMIC DNA]</scope>
</reference>
<name>A0A1F5SNJ9_9BACT</name>
<evidence type="ECO:0008006" key="3">
    <source>
        <dbReference type="Google" id="ProtNLM"/>
    </source>
</evidence>
<protein>
    <recommendedName>
        <fullName evidence="3">Lipoprotein</fullName>
    </recommendedName>
</protein>
<accession>A0A1F5SNJ9</accession>
<dbReference type="AlphaFoldDB" id="A0A1F5SNJ9"/>
<evidence type="ECO:0000313" key="1">
    <source>
        <dbReference type="EMBL" id="OGF28116.1"/>
    </source>
</evidence>
<dbReference type="Proteomes" id="UP000178367">
    <property type="component" value="Unassembled WGS sequence"/>
</dbReference>
<organism evidence="1 2">
    <name type="scientific">Candidatus Falkowbacteria bacterium RIFOXYA2_FULL_47_19</name>
    <dbReference type="NCBI Taxonomy" id="1797994"/>
    <lineage>
        <taxon>Bacteria</taxon>
        <taxon>Candidatus Falkowiibacteriota</taxon>
    </lineage>
</organism>
<comment type="caution">
    <text evidence="1">The sequence shown here is derived from an EMBL/GenBank/DDBJ whole genome shotgun (WGS) entry which is preliminary data.</text>
</comment>
<sequence length="129" mass="15002">MKKIILLILLTFLISGCDLTMKKSKCDDKKDEILVSLNQEFKIAKNDIFIIKDKNLAFEIEKIYFDPSCDSSKTFCSGFDVTINYTHNGDKGTFYMSGESWQRDLGVKLIILNYDERCYLTMRVEELNE</sequence>
<dbReference type="EMBL" id="MFGB01000003">
    <property type="protein sequence ID" value="OGF28116.1"/>
    <property type="molecule type" value="Genomic_DNA"/>
</dbReference>